<dbReference type="InterPro" id="IPR026960">
    <property type="entry name" value="RVT-Znf"/>
</dbReference>
<dbReference type="EMBL" id="JAPFFL010000005">
    <property type="protein sequence ID" value="KAJ6724821.1"/>
    <property type="molecule type" value="Genomic_DNA"/>
</dbReference>
<accession>A0A9Q0U7F5</accession>
<evidence type="ECO:0000313" key="2">
    <source>
        <dbReference type="EMBL" id="KAJ6724821.1"/>
    </source>
</evidence>
<name>A0A9Q0U7F5_SALVM</name>
<dbReference type="PANTHER" id="PTHR33116:SF84">
    <property type="entry name" value="RNA-DIRECTED DNA POLYMERASE"/>
    <property type="match status" value="1"/>
</dbReference>
<sequence length="164" mass="19303">MVHDVMWLASQGRLRTMDRAHGITLGNQTCKLCNRADETHEHLFFQCPFSTKVWLSVKTRANILWPNLRWSDLLSWVLHRVKKKDSINNYIGSLAFTSTAYHLWQERNRRIFQNNYQDNEIGRAKLRDAGASWMREQIAWPLSQLVLEDGQANWIIWMGQFLGS</sequence>
<evidence type="ECO:0000313" key="3">
    <source>
        <dbReference type="Proteomes" id="UP001151529"/>
    </source>
</evidence>
<reference evidence="2" key="2">
    <citation type="journal article" date="2023" name="Int. J. Mol. Sci.">
        <title>De Novo Assembly and Annotation of 11 Diverse Shrub Willow (Salix) Genomes Reveals Novel Gene Organization in Sex-Linked Regions.</title>
        <authorList>
            <person name="Hyden B."/>
            <person name="Feng K."/>
            <person name="Yates T.B."/>
            <person name="Jawdy S."/>
            <person name="Cereghino C."/>
            <person name="Smart L.B."/>
            <person name="Muchero W."/>
        </authorList>
    </citation>
    <scope>NUCLEOTIDE SEQUENCE [LARGE SCALE GENOMIC DNA]</scope>
    <source>
        <tissue evidence="2">Shoot tip</tissue>
    </source>
</reference>
<proteinExistence type="predicted"/>
<keyword evidence="3" id="KW-1185">Reference proteome</keyword>
<dbReference type="AlphaFoldDB" id="A0A9Q0U7F5"/>
<dbReference type="PANTHER" id="PTHR33116">
    <property type="entry name" value="REVERSE TRANSCRIPTASE ZINC-BINDING DOMAIN-CONTAINING PROTEIN-RELATED-RELATED"/>
    <property type="match status" value="1"/>
</dbReference>
<comment type="caution">
    <text evidence="2">The sequence shown here is derived from an EMBL/GenBank/DDBJ whole genome shotgun (WGS) entry which is preliminary data.</text>
</comment>
<feature type="domain" description="Reverse transcriptase zinc-binding" evidence="1">
    <location>
        <begin position="5"/>
        <end position="54"/>
    </location>
</feature>
<dbReference type="OrthoDB" id="851651at2759"/>
<dbReference type="Proteomes" id="UP001151529">
    <property type="component" value="Chromosome 11"/>
</dbReference>
<reference evidence="2" key="1">
    <citation type="submission" date="2022-11" db="EMBL/GenBank/DDBJ databases">
        <authorList>
            <person name="Hyden B.L."/>
            <person name="Feng K."/>
            <person name="Yates T."/>
            <person name="Jawdy S."/>
            <person name="Smart L.B."/>
            <person name="Muchero W."/>
        </authorList>
    </citation>
    <scope>NUCLEOTIDE SEQUENCE</scope>
    <source>
        <tissue evidence="2">Shoot tip</tissue>
    </source>
</reference>
<evidence type="ECO:0000259" key="1">
    <source>
        <dbReference type="Pfam" id="PF13966"/>
    </source>
</evidence>
<dbReference type="Pfam" id="PF13966">
    <property type="entry name" value="zf-RVT"/>
    <property type="match status" value="1"/>
</dbReference>
<organism evidence="2 3">
    <name type="scientific">Salix viminalis</name>
    <name type="common">Common osier</name>
    <name type="synonym">Basket willow</name>
    <dbReference type="NCBI Taxonomy" id="40686"/>
    <lineage>
        <taxon>Eukaryota</taxon>
        <taxon>Viridiplantae</taxon>
        <taxon>Streptophyta</taxon>
        <taxon>Embryophyta</taxon>
        <taxon>Tracheophyta</taxon>
        <taxon>Spermatophyta</taxon>
        <taxon>Magnoliopsida</taxon>
        <taxon>eudicotyledons</taxon>
        <taxon>Gunneridae</taxon>
        <taxon>Pentapetalae</taxon>
        <taxon>rosids</taxon>
        <taxon>fabids</taxon>
        <taxon>Malpighiales</taxon>
        <taxon>Salicaceae</taxon>
        <taxon>Saliceae</taxon>
        <taxon>Salix</taxon>
    </lineage>
</organism>
<protein>
    <recommendedName>
        <fullName evidence="1">Reverse transcriptase zinc-binding domain-containing protein</fullName>
    </recommendedName>
</protein>
<gene>
    <name evidence="2" type="ORF">OIU85_022712</name>
</gene>